<feature type="domain" description="CobW C-terminal" evidence="1">
    <location>
        <begin position="207"/>
        <end position="309"/>
    </location>
</feature>
<dbReference type="EMBL" id="BMJY01000022">
    <property type="protein sequence ID" value="GGH50682.1"/>
    <property type="molecule type" value="Genomic_DNA"/>
</dbReference>
<dbReference type="Pfam" id="PF07683">
    <property type="entry name" value="CobW_C"/>
    <property type="match status" value="1"/>
</dbReference>
<dbReference type="AlphaFoldDB" id="A0A917IHY2"/>
<dbReference type="SMART" id="SM00833">
    <property type="entry name" value="CobW_C"/>
    <property type="match status" value="1"/>
</dbReference>
<reference evidence="2" key="1">
    <citation type="journal article" date="2014" name="Int. J. Syst. Evol. Microbiol.">
        <title>Complete genome sequence of Corynebacterium casei LMG S-19264T (=DSM 44701T), isolated from a smear-ripened cheese.</title>
        <authorList>
            <consortium name="US DOE Joint Genome Institute (JGI-PGF)"/>
            <person name="Walter F."/>
            <person name="Albersmeier A."/>
            <person name="Kalinowski J."/>
            <person name="Ruckert C."/>
        </authorList>
    </citation>
    <scope>NUCLEOTIDE SEQUENCE</scope>
    <source>
        <strain evidence="2">CGMCC 1.15794</strain>
    </source>
</reference>
<sequence>MNEVDVIAVVGACAPERREQAERLAAQTARPLVPADRVSGLSAPVDDAVALLACREAAVIEFPTETAVTTLIGSLADPFGGVRLSELVCVVDAAHILADLFREDDIVRSAPDGRALHVARAHLAVSQLEFASTILVVGWSGLTTPELSSLMALLNHISPRARLRLQRDALRHAAPLGEYRYAPQQDRPGWVALLNGEFRPHMTDPRVSAFRYEQHRPLHPGRLQRLLDERIEPGEFGTVVRSAGFCRLATRPHITARWDHTGRTIAFDPLAVDDDFTEGDELLTFGQDLGFIGLGLDAASLTAALDEASLTDEEFSAGPIAWACLPDPFPAWVVARNPAE</sequence>
<proteinExistence type="predicted"/>
<comment type="caution">
    <text evidence="2">The sequence shown here is derived from an EMBL/GenBank/DDBJ whole genome shotgun (WGS) entry which is preliminary data.</text>
</comment>
<accession>A0A917IHY2</accession>
<dbReference type="PANTHER" id="PTHR43603:SF1">
    <property type="entry name" value="ZINC-REGULATED GTPASE METALLOPROTEIN ACTIVATOR 1"/>
    <property type="match status" value="1"/>
</dbReference>
<evidence type="ECO:0000313" key="2">
    <source>
        <dbReference type="EMBL" id="GGH50682.1"/>
    </source>
</evidence>
<evidence type="ECO:0000259" key="1">
    <source>
        <dbReference type="SMART" id="SM00833"/>
    </source>
</evidence>
<dbReference type="Proteomes" id="UP000657592">
    <property type="component" value="Unassembled WGS sequence"/>
</dbReference>
<dbReference type="RefSeq" id="WP_188757170.1">
    <property type="nucleotide sequence ID" value="NZ_BMJY01000022.1"/>
</dbReference>
<name>A0A917IHY2_9MICO</name>
<keyword evidence="3" id="KW-1185">Reference proteome</keyword>
<evidence type="ECO:0000313" key="3">
    <source>
        <dbReference type="Proteomes" id="UP000657592"/>
    </source>
</evidence>
<organism evidence="2 3">
    <name type="scientific">Microbacterium album</name>
    <dbReference type="NCBI Taxonomy" id="2053191"/>
    <lineage>
        <taxon>Bacteria</taxon>
        <taxon>Bacillati</taxon>
        <taxon>Actinomycetota</taxon>
        <taxon>Actinomycetes</taxon>
        <taxon>Micrococcales</taxon>
        <taxon>Microbacteriaceae</taxon>
        <taxon>Microbacterium</taxon>
    </lineage>
</organism>
<dbReference type="InterPro" id="IPR051927">
    <property type="entry name" value="Zn_Chap_cDPG_Synth"/>
</dbReference>
<protein>
    <recommendedName>
        <fullName evidence="1">CobW C-terminal domain-containing protein</fullName>
    </recommendedName>
</protein>
<dbReference type="InterPro" id="IPR011629">
    <property type="entry name" value="CobW-like_C"/>
</dbReference>
<dbReference type="PANTHER" id="PTHR43603">
    <property type="entry name" value="COBW DOMAIN-CONTAINING PROTEIN DDB_G0274527"/>
    <property type="match status" value="1"/>
</dbReference>
<gene>
    <name evidence="2" type="ORF">GCM10010921_29590</name>
</gene>
<reference evidence="2" key="2">
    <citation type="submission" date="2020-09" db="EMBL/GenBank/DDBJ databases">
        <authorList>
            <person name="Sun Q."/>
            <person name="Zhou Y."/>
        </authorList>
    </citation>
    <scope>NUCLEOTIDE SEQUENCE</scope>
    <source>
        <strain evidence="2">CGMCC 1.15794</strain>
    </source>
</reference>